<keyword evidence="2" id="KW-0472">Membrane</keyword>
<organism evidence="3">
    <name type="scientific">Singulisphaera sp. Ch08</name>
    <dbReference type="NCBI Taxonomy" id="3120278"/>
    <lineage>
        <taxon>Bacteria</taxon>
        <taxon>Pseudomonadati</taxon>
        <taxon>Planctomycetota</taxon>
        <taxon>Planctomycetia</taxon>
        <taxon>Isosphaerales</taxon>
        <taxon>Isosphaeraceae</taxon>
        <taxon>Singulisphaera</taxon>
    </lineage>
</organism>
<dbReference type="RefSeq" id="WP_406700817.1">
    <property type="nucleotide sequence ID" value="NZ_CP155447.1"/>
</dbReference>
<name>A0AAU7CRK1_9BACT</name>
<reference evidence="3" key="1">
    <citation type="submission" date="2024-05" db="EMBL/GenBank/DDBJ databases">
        <title>Planctomycetes of the genus Singulisphaera possess chitinolytic capabilities.</title>
        <authorList>
            <person name="Ivanova A."/>
        </authorList>
    </citation>
    <scope>NUCLEOTIDE SEQUENCE</scope>
    <source>
        <strain evidence="3">Ch08T</strain>
    </source>
</reference>
<feature type="transmembrane region" description="Helical" evidence="2">
    <location>
        <begin position="202"/>
        <end position="225"/>
    </location>
</feature>
<proteinExistence type="predicted"/>
<evidence type="ECO:0000256" key="1">
    <source>
        <dbReference type="SAM" id="MobiDB-lite"/>
    </source>
</evidence>
<evidence type="ECO:0008006" key="4">
    <source>
        <dbReference type="Google" id="ProtNLM"/>
    </source>
</evidence>
<evidence type="ECO:0000256" key="2">
    <source>
        <dbReference type="SAM" id="Phobius"/>
    </source>
</evidence>
<keyword evidence="2" id="KW-0812">Transmembrane</keyword>
<dbReference type="EMBL" id="CP155447">
    <property type="protein sequence ID" value="XBH07979.1"/>
    <property type="molecule type" value="Genomic_DNA"/>
</dbReference>
<keyword evidence="2" id="KW-1133">Transmembrane helix</keyword>
<feature type="region of interest" description="Disordered" evidence="1">
    <location>
        <begin position="73"/>
        <end position="92"/>
    </location>
</feature>
<accession>A0AAU7CRK1</accession>
<sequence length="228" mass="24425">MTRTLEGRGCRLNIVPIWGRLGMAGVPLKFRCYQCNQLLGVSRGKVGTVVACPKCRADLIVPDPDEAEFASELESTDIASSPRAGEASEEGISLDLLDIRPEDIRVEPGVNWTPPLTESAPREPFPYLPPEPEPPAFAASGDVPPPINVVGPAGATTSGATSRASEPLVPPIQFESTRIAETRIAPSRSRDVVLPRSVVATWSLFVLLAQGLSFVAGLLAGHFLWRVH</sequence>
<evidence type="ECO:0000313" key="3">
    <source>
        <dbReference type="EMBL" id="XBH07979.1"/>
    </source>
</evidence>
<gene>
    <name evidence="3" type="ORF">V5E97_18680</name>
</gene>
<dbReference type="AlphaFoldDB" id="A0AAU7CRK1"/>
<protein>
    <recommendedName>
        <fullName evidence="4">Zinc finger/thioredoxin putative domain-containing protein</fullName>
    </recommendedName>
</protein>